<dbReference type="EMBL" id="BSUO01000001">
    <property type="protein sequence ID" value="GMA39007.1"/>
    <property type="molecule type" value="Genomic_DNA"/>
</dbReference>
<reference evidence="3" key="1">
    <citation type="journal article" date="2019" name="Int. J. Syst. Evol. Microbiol.">
        <title>The Global Catalogue of Microorganisms (GCM) 10K type strain sequencing project: providing services to taxonomists for standard genome sequencing and annotation.</title>
        <authorList>
            <consortium name="The Broad Institute Genomics Platform"/>
            <consortium name="The Broad Institute Genome Sequencing Center for Infectious Disease"/>
            <person name="Wu L."/>
            <person name="Ma J."/>
        </authorList>
    </citation>
    <scope>NUCLEOTIDE SEQUENCE [LARGE SCALE GENOMIC DNA]</scope>
    <source>
        <strain evidence="3">NBRC 113072</strain>
    </source>
</reference>
<dbReference type="Gene3D" id="1.20.120.450">
    <property type="entry name" value="dinb family like domain"/>
    <property type="match status" value="1"/>
</dbReference>
<dbReference type="Proteomes" id="UP001157126">
    <property type="component" value="Unassembled WGS sequence"/>
</dbReference>
<organism evidence="2 3">
    <name type="scientific">Mobilicoccus caccae</name>
    <dbReference type="NCBI Taxonomy" id="1859295"/>
    <lineage>
        <taxon>Bacteria</taxon>
        <taxon>Bacillati</taxon>
        <taxon>Actinomycetota</taxon>
        <taxon>Actinomycetes</taxon>
        <taxon>Micrococcales</taxon>
        <taxon>Dermatophilaceae</taxon>
        <taxon>Mobilicoccus</taxon>
    </lineage>
</organism>
<gene>
    <name evidence="2" type="ORF">GCM10025883_10520</name>
</gene>
<evidence type="ECO:0000313" key="2">
    <source>
        <dbReference type="EMBL" id="GMA39007.1"/>
    </source>
</evidence>
<dbReference type="InterPro" id="IPR017520">
    <property type="entry name" value="CHP03086"/>
</dbReference>
<accession>A0ABQ6IQK1</accession>
<proteinExistence type="predicted"/>
<dbReference type="NCBIfam" id="TIGR03083">
    <property type="entry name" value="maleylpyruvate isomerase family mycothiol-dependent enzyme"/>
    <property type="match status" value="1"/>
</dbReference>
<dbReference type="SUPFAM" id="SSF109854">
    <property type="entry name" value="DinB/YfiT-like putative metalloenzymes"/>
    <property type="match status" value="1"/>
</dbReference>
<name>A0ABQ6IQK1_9MICO</name>
<feature type="domain" description="Mycothiol-dependent maleylpyruvate isomerase metal-binding" evidence="1">
    <location>
        <begin position="14"/>
        <end position="133"/>
    </location>
</feature>
<comment type="caution">
    <text evidence="2">The sequence shown here is derived from an EMBL/GenBank/DDBJ whole genome shotgun (WGS) entry which is preliminary data.</text>
</comment>
<keyword evidence="3" id="KW-1185">Reference proteome</keyword>
<evidence type="ECO:0000313" key="3">
    <source>
        <dbReference type="Proteomes" id="UP001157126"/>
    </source>
</evidence>
<sequence length="200" mass="21244">MTTDQTRARIAVVLDDLATLLDEIDDGQRSLPTPCSEYDVAALTGHVVGWLENFAAGFASDDGTCPRSDVSDLEVPRADAPERVRAAAGVLDRALRDGADERPLVIAAQGGMPGDMALSMMLGEYVVHGWDLERATGSSWAPEEETVTAAHEFLQGMVTPEYRGPAGMFGEEVPVAADAPALDRLVGFAGRDPEWTSAQG</sequence>
<dbReference type="InterPro" id="IPR024344">
    <property type="entry name" value="MDMPI_metal-binding"/>
</dbReference>
<dbReference type="NCBIfam" id="TIGR03086">
    <property type="entry name" value="TIGR03086 family metal-binding protein"/>
    <property type="match status" value="1"/>
</dbReference>
<evidence type="ECO:0000259" key="1">
    <source>
        <dbReference type="Pfam" id="PF11716"/>
    </source>
</evidence>
<dbReference type="Pfam" id="PF11716">
    <property type="entry name" value="MDMPI_N"/>
    <property type="match status" value="1"/>
</dbReference>
<dbReference type="InterPro" id="IPR034660">
    <property type="entry name" value="DinB/YfiT-like"/>
</dbReference>
<dbReference type="RefSeq" id="WP_284303008.1">
    <property type="nucleotide sequence ID" value="NZ_BSUO01000001.1"/>
</dbReference>
<dbReference type="InterPro" id="IPR017517">
    <property type="entry name" value="Maleyloyr_isom"/>
</dbReference>
<protein>
    <submittedName>
        <fullName evidence="2">TIGR03086 family protein</fullName>
    </submittedName>
</protein>